<gene>
    <name evidence="2" type="ordered locus">Sinac_3521</name>
</gene>
<dbReference type="Proteomes" id="UP000010798">
    <property type="component" value="Chromosome"/>
</dbReference>
<organism evidence="2 3">
    <name type="scientific">Singulisphaera acidiphila (strain ATCC BAA-1392 / DSM 18658 / VKM B-2454 / MOB10)</name>
    <dbReference type="NCBI Taxonomy" id="886293"/>
    <lineage>
        <taxon>Bacteria</taxon>
        <taxon>Pseudomonadati</taxon>
        <taxon>Planctomycetota</taxon>
        <taxon>Planctomycetia</taxon>
        <taxon>Isosphaerales</taxon>
        <taxon>Isosphaeraceae</taxon>
        <taxon>Singulisphaera</taxon>
    </lineage>
</organism>
<feature type="compositionally biased region" description="Basic and acidic residues" evidence="1">
    <location>
        <begin position="27"/>
        <end position="45"/>
    </location>
</feature>
<feature type="compositionally biased region" description="Polar residues" evidence="1">
    <location>
        <begin position="204"/>
        <end position="221"/>
    </location>
</feature>
<sequence length="221" mass="23698">MCARKDITQAPGAPVVHARAYICGSIESDRPIEKSDEGKRSRRLFEAGGPPGREDAPGGGRGERIDRDGHGLPEVHERGGFAETGRVAGRDVGKSRLTARGGIEAGCRIRQGLRCRWGGNRRSRRSCLRFSRLAAARVASATIAAFAIVRVRFRRSTHCGLERGRRCLLAPLAETDHEQGRGQQPPRPLAGPGVSGAGSHANGLPSQKKQGGATTESRPYH</sequence>
<reference evidence="2 3" key="1">
    <citation type="submission" date="2012-02" db="EMBL/GenBank/DDBJ databases">
        <title>Complete sequence of chromosome of Singulisphaera acidiphila DSM 18658.</title>
        <authorList>
            <consortium name="US DOE Joint Genome Institute (JGI-PGF)"/>
            <person name="Lucas S."/>
            <person name="Copeland A."/>
            <person name="Lapidus A."/>
            <person name="Glavina del Rio T."/>
            <person name="Dalin E."/>
            <person name="Tice H."/>
            <person name="Bruce D."/>
            <person name="Goodwin L."/>
            <person name="Pitluck S."/>
            <person name="Peters L."/>
            <person name="Ovchinnikova G."/>
            <person name="Chertkov O."/>
            <person name="Kyrpides N."/>
            <person name="Mavromatis K."/>
            <person name="Ivanova N."/>
            <person name="Brettin T."/>
            <person name="Detter J.C."/>
            <person name="Han C."/>
            <person name="Larimer F."/>
            <person name="Land M."/>
            <person name="Hauser L."/>
            <person name="Markowitz V."/>
            <person name="Cheng J.-F."/>
            <person name="Hugenholtz P."/>
            <person name="Woyke T."/>
            <person name="Wu D."/>
            <person name="Tindall B."/>
            <person name="Pomrenke H."/>
            <person name="Brambilla E."/>
            <person name="Klenk H.-P."/>
            <person name="Eisen J.A."/>
        </authorList>
    </citation>
    <scope>NUCLEOTIDE SEQUENCE [LARGE SCALE GENOMIC DNA]</scope>
    <source>
        <strain evidence="3">ATCC BAA-1392 / DSM 18658 / VKM B-2454 / MOB10</strain>
    </source>
</reference>
<dbReference type="KEGG" id="saci:Sinac_3521"/>
<evidence type="ECO:0000256" key="1">
    <source>
        <dbReference type="SAM" id="MobiDB-lite"/>
    </source>
</evidence>
<dbReference type="HOGENOM" id="CLU_1249929_0_0_0"/>
<accession>L0DET3</accession>
<dbReference type="EMBL" id="CP003364">
    <property type="protein sequence ID" value="AGA27777.1"/>
    <property type="molecule type" value="Genomic_DNA"/>
</dbReference>
<feature type="region of interest" description="Disordered" evidence="1">
    <location>
        <begin position="176"/>
        <end position="221"/>
    </location>
</feature>
<dbReference type="AlphaFoldDB" id="L0DET3"/>
<name>L0DET3_SINAD</name>
<protein>
    <submittedName>
        <fullName evidence="2">Uncharacterized protein</fullName>
    </submittedName>
</protein>
<proteinExistence type="predicted"/>
<evidence type="ECO:0000313" key="3">
    <source>
        <dbReference type="Proteomes" id="UP000010798"/>
    </source>
</evidence>
<feature type="compositionally biased region" description="Basic and acidic residues" evidence="1">
    <location>
        <begin position="52"/>
        <end position="80"/>
    </location>
</feature>
<keyword evidence="3" id="KW-1185">Reference proteome</keyword>
<evidence type="ECO:0000313" key="2">
    <source>
        <dbReference type="EMBL" id="AGA27777.1"/>
    </source>
</evidence>
<feature type="region of interest" description="Disordered" evidence="1">
    <location>
        <begin position="27"/>
        <end position="83"/>
    </location>
</feature>